<dbReference type="InterPro" id="IPR024344">
    <property type="entry name" value="MDMPI_metal-binding"/>
</dbReference>
<dbReference type="Pfam" id="PF11716">
    <property type="entry name" value="MDMPI_N"/>
    <property type="match status" value="1"/>
</dbReference>
<dbReference type="InterPro" id="IPR017517">
    <property type="entry name" value="Maleyloyr_isom"/>
</dbReference>
<dbReference type="NCBIfam" id="TIGR03083">
    <property type="entry name" value="maleylpyruvate isomerase family mycothiol-dependent enzyme"/>
    <property type="match status" value="1"/>
</dbReference>
<sequence>MTTDTAFTADQIWWHIDAERAALADFLEDLHDTEWAAESLCAGWRVRDVAAHLTMAHARLRDLVPWLLKNRFSFNASIRESAIALPADHTEIVTGLRGMVGSRRTAPFVSIREPLIDVLVHTQDICLPLGRELPEPMPTATSGSRANAAAAAANRVLALNQRPVVRLRRPPRGVHLVAVDTEWSWGAGELVTGTMTHLLLALAGRPAAAGLLSGPVELLDRGRTVTRN</sequence>
<accession>A0ABP8ZA30</accession>
<protein>
    <recommendedName>
        <fullName evidence="1">Mycothiol-dependent maleylpyruvate isomerase metal-binding domain-containing protein</fullName>
    </recommendedName>
</protein>
<keyword evidence="3" id="KW-1185">Reference proteome</keyword>
<evidence type="ECO:0000313" key="3">
    <source>
        <dbReference type="Proteomes" id="UP001500822"/>
    </source>
</evidence>
<proteinExistence type="predicted"/>
<feature type="domain" description="Mycothiol-dependent maleylpyruvate isomerase metal-binding" evidence="1">
    <location>
        <begin position="17"/>
        <end position="66"/>
    </location>
</feature>
<organism evidence="2 3">
    <name type="scientific">Gordonia alkaliphila</name>
    <dbReference type="NCBI Taxonomy" id="1053547"/>
    <lineage>
        <taxon>Bacteria</taxon>
        <taxon>Bacillati</taxon>
        <taxon>Actinomycetota</taxon>
        <taxon>Actinomycetes</taxon>
        <taxon>Mycobacteriales</taxon>
        <taxon>Gordoniaceae</taxon>
        <taxon>Gordonia</taxon>
    </lineage>
</organism>
<dbReference type="EMBL" id="BAABIE010000009">
    <property type="protein sequence ID" value="GAA4750793.1"/>
    <property type="molecule type" value="Genomic_DNA"/>
</dbReference>
<name>A0ABP8ZA30_9ACTN</name>
<dbReference type="RefSeq" id="WP_345313519.1">
    <property type="nucleotide sequence ID" value="NZ_BAABIE010000009.1"/>
</dbReference>
<reference evidence="3" key="1">
    <citation type="journal article" date="2019" name="Int. J. Syst. Evol. Microbiol.">
        <title>The Global Catalogue of Microorganisms (GCM) 10K type strain sequencing project: providing services to taxonomists for standard genome sequencing and annotation.</title>
        <authorList>
            <consortium name="The Broad Institute Genomics Platform"/>
            <consortium name="The Broad Institute Genome Sequencing Center for Infectious Disease"/>
            <person name="Wu L."/>
            <person name="Ma J."/>
        </authorList>
    </citation>
    <scope>NUCLEOTIDE SEQUENCE [LARGE SCALE GENOMIC DNA]</scope>
    <source>
        <strain evidence="3">JCM 18077</strain>
    </source>
</reference>
<dbReference type="InterPro" id="IPR034660">
    <property type="entry name" value="DinB/YfiT-like"/>
</dbReference>
<dbReference type="Gene3D" id="1.20.120.450">
    <property type="entry name" value="dinb family like domain"/>
    <property type="match status" value="1"/>
</dbReference>
<evidence type="ECO:0000259" key="1">
    <source>
        <dbReference type="Pfam" id="PF11716"/>
    </source>
</evidence>
<gene>
    <name evidence="2" type="ORF">GCM10023217_21720</name>
</gene>
<evidence type="ECO:0000313" key="2">
    <source>
        <dbReference type="EMBL" id="GAA4750793.1"/>
    </source>
</evidence>
<comment type="caution">
    <text evidence="2">The sequence shown here is derived from an EMBL/GenBank/DDBJ whole genome shotgun (WGS) entry which is preliminary data.</text>
</comment>
<dbReference type="SUPFAM" id="SSF109854">
    <property type="entry name" value="DinB/YfiT-like putative metalloenzymes"/>
    <property type="match status" value="1"/>
</dbReference>
<dbReference type="Proteomes" id="UP001500822">
    <property type="component" value="Unassembled WGS sequence"/>
</dbReference>